<feature type="region of interest" description="Disordered" evidence="1">
    <location>
        <begin position="43"/>
        <end position="102"/>
    </location>
</feature>
<name>A0A7M5XMR2_9CNID</name>
<organism evidence="2 3">
    <name type="scientific">Clytia hemisphaerica</name>
    <dbReference type="NCBI Taxonomy" id="252671"/>
    <lineage>
        <taxon>Eukaryota</taxon>
        <taxon>Metazoa</taxon>
        <taxon>Cnidaria</taxon>
        <taxon>Hydrozoa</taxon>
        <taxon>Hydroidolina</taxon>
        <taxon>Leptothecata</taxon>
        <taxon>Obeliida</taxon>
        <taxon>Clytiidae</taxon>
        <taxon>Clytia</taxon>
    </lineage>
</organism>
<evidence type="ECO:0000313" key="3">
    <source>
        <dbReference type="Proteomes" id="UP000594262"/>
    </source>
</evidence>
<dbReference type="AlphaFoldDB" id="A0A7M5XMR2"/>
<sequence>SQTKRSKYGDGGKDFQEMSNKQFQYTMLMEMESFKTTQNQILQLLQQRNKDDDDEQDDDEPPRPLKDMEEFNVAETALQKSSKKRRAKRRQLKRIGGKDTRTAVRLALDAMMSKSLQSKFSKEGTSKKRKFIDTEHYNCLADALMMDDKHKKVDIDTQLGDVIKRAKDDEQVERGKKKKKKKHNDGACGHDNPEESDNN</sequence>
<feature type="compositionally biased region" description="Basic and acidic residues" evidence="1">
    <location>
        <begin position="162"/>
        <end position="174"/>
    </location>
</feature>
<dbReference type="Proteomes" id="UP000594262">
    <property type="component" value="Unplaced"/>
</dbReference>
<feature type="compositionally biased region" description="Basic residues" evidence="1">
    <location>
        <begin position="81"/>
        <end position="95"/>
    </location>
</feature>
<dbReference type="EnsemblMetazoa" id="CLYHEMT025748.1">
    <property type="protein sequence ID" value="CLYHEMP025748.1"/>
    <property type="gene ID" value="CLYHEMG025748"/>
</dbReference>
<feature type="region of interest" description="Disordered" evidence="1">
    <location>
        <begin position="159"/>
        <end position="199"/>
    </location>
</feature>
<reference evidence="2" key="1">
    <citation type="submission" date="2021-01" db="UniProtKB">
        <authorList>
            <consortium name="EnsemblMetazoa"/>
        </authorList>
    </citation>
    <scope>IDENTIFICATION</scope>
</reference>
<proteinExistence type="predicted"/>
<accession>A0A7M5XMR2</accession>
<protein>
    <submittedName>
        <fullName evidence="2">Uncharacterized protein</fullName>
    </submittedName>
</protein>
<keyword evidence="3" id="KW-1185">Reference proteome</keyword>
<evidence type="ECO:0000256" key="1">
    <source>
        <dbReference type="SAM" id="MobiDB-lite"/>
    </source>
</evidence>
<evidence type="ECO:0000313" key="2">
    <source>
        <dbReference type="EnsemblMetazoa" id="CLYHEMP025748.1"/>
    </source>
</evidence>
<dbReference type="OrthoDB" id="6035793at2759"/>